<proteinExistence type="inferred from homology"/>
<dbReference type="InterPro" id="IPR036291">
    <property type="entry name" value="NAD(P)-bd_dom_sf"/>
</dbReference>
<dbReference type="Pfam" id="PF00389">
    <property type="entry name" value="2-Hacid_dh"/>
    <property type="match status" value="1"/>
</dbReference>
<evidence type="ECO:0000313" key="6">
    <source>
        <dbReference type="EMBL" id="AKF24799.1"/>
    </source>
</evidence>
<dbReference type="InterPro" id="IPR006139">
    <property type="entry name" value="D-isomer_2_OHA_DH_cat_dom"/>
</dbReference>
<feature type="domain" description="D-isomer specific 2-hydroxyacid dehydrogenase catalytic" evidence="4">
    <location>
        <begin position="5"/>
        <end position="299"/>
    </location>
</feature>
<dbReference type="Gene3D" id="3.40.50.720">
    <property type="entry name" value="NAD(P)-binding Rossmann-like Domain"/>
    <property type="match status" value="2"/>
</dbReference>
<dbReference type="GO" id="GO:0008720">
    <property type="term" value="F:D-lactate dehydrogenase (NAD+) activity"/>
    <property type="evidence" value="ECO:0007669"/>
    <property type="project" value="TreeGrafter"/>
</dbReference>
<evidence type="ECO:0000256" key="3">
    <source>
        <dbReference type="RuleBase" id="RU003719"/>
    </source>
</evidence>
<dbReference type="PANTHER" id="PTHR43026:SF1">
    <property type="entry name" value="2-HYDROXYACID DEHYDROGENASE HOMOLOG 1-RELATED"/>
    <property type="match status" value="1"/>
</dbReference>
<dbReference type="InterPro" id="IPR006140">
    <property type="entry name" value="D-isomer_DH_NAD-bd"/>
</dbReference>
<reference evidence="7" key="2">
    <citation type="journal article" date="2017" name="Stand. Genomic Sci.">
        <title>Complete genome sequence of the sulfur-oxidizing chemolithoautotrophic Sulfurovum lithotrophicum 42BKTT.</title>
        <authorList>
            <person name="Jeon W."/>
            <person name="Priscilla L."/>
            <person name="Park G."/>
            <person name="Lee H."/>
            <person name="Lee N."/>
            <person name="Lee D."/>
            <person name="Kwon H."/>
            <person name="Ahn I."/>
            <person name="Lee C."/>
            <person name="Lee H."/>
            <person name="Ahn J."/>
        </authorList>
    </citation>
    <scope>NUCLEOTIDE SEQUENCE [LARGE SCALE GENOMIC DNA]</scope>
    <source>
        <strain evidence="7">ATCC BAA-797 / 42BKT</strain>
    </source>
</reference>
<evidence type="ECO:0000256" key="2">
    <source>
        <dbReference type="ARBA" id="ARBA00023027"/>
    </source>
</evidence>
<feature type="domain" description="D-isomer specific 2-hydroxyacid dehydrogenase NAD-binding" evidence="5">
    <location>
        <begin position="105"/>
        <end position="268"/>
    </location>
</feature>
<reference evidence="6 7" key="1">
    <citation type="submission" date="2015-04" db="EMBL/GenBank/DDBJ databases">
        <title>Complete genome sequence of Sulfurovum lithotrophicum ATCC BAA-797T.</title>
        <authorList>
            <person name="Ahn J."/>
            <person name="Park G."/>
            <person name="Jeon W."/>
            <person name="Jang Y."/>
            <person name="Jang M."/>
            <person name="Lee H."/>
            <person name="Lee H."/>
        </authorList>
    </citation>
    <scope>NUCLEOTIDE SEQUENCE [LARGE SCALE GENOMIC DNA]</scope>
    <source>
        <strain evidence="7">ATCC BAA-797 / 42BKT</strain>
    </source>
</reference>
<dbReference type="SUPFAM" id="SSF51735">
    <property type="entry name" value="NAD(P)-binding Rossmann-fold domains"/>
    <property type="match status" value="1"/>
</dbReference>
<dbReference type="SUPFAM" id="SSF52283">
    <property type="entry name" value="Formate/glycerate dehydrogenase catalytic domain-like"/>
    <property type="match status" value="1"/>
</dbReference>
<sequence>MKIAFFEIKKEERIFFESHLNGHELFFFEKPIQDIVLQPEEYEAVSVFVGSRITDDILDRLPKLRYLQTRSTGFDHIKCKTLYQKDMKVSNVAGYAGPAVAEFAFSLLLNATRKTHIALDRSKKGDLDYLDLKGIELFGKTIGILGLGTIGLQMAKIAKGFGMKVLGYSRTHKAVFDELEIDFVSLESILENADILMPALPLTPATQGLVNKRNAPLIKKDCIIINTARCEIIEETLYHSLSNIIASDVCSDVSLAQKENFLYTPHMAYYTKEALARIMDISLRNMEQFLNGEIPQNCLKLTCEKEYD</sequence>
<keyword evidence="2" id="KW-0520">NAD</keyword>
<evidence type="ECO:0000259" key="4">
    <source>
        <dbReference type="Pfam" id="PF00389"/>
    </source>
</evidence>
<evidence type="ECO:0000313" key="7">
    <source>
        <dbReference type="Proteomes" id="UP000034444"/>
    </source>
</evidence>
<organism evidence="6 7">
    <name type="scientific">Sulfurovum lithotrophicum</name>
    <dbReference type="NCBI Taxonomy" id="206403"/>
    <lineage>
        <taxon>Bacteria</taxon>
        <taxon>Pseudomonadati</taxon>
        <taxon>Campylobacterota</taxon>
        <taxon>Epsilonproteobacteria</taxon>
        <taxon>Campylobacterales</taxon>
        <taxon>Sulfurovaceae</taxon>
        <taxon>Sulfurovum</taxon>
    </lineage>
</organism>
<dbReference type="AlphaFoldDB" id="A0A7U4M0X1"/>
<gene>
    <name evidence="6" type="ORF">YH65_04925</name>
</gene>
<dbReference type="KEGG" id="slh:YH65_04925"/>
<name>A0A7U4M0X1_9BACT</name>
<dbReference type="OrthoDB" id="9793626at2"/>
<protein>
    <submittedName>
        <fullName evidence="6">Lactate dehydrogenase</fullName>
    </submittedName>
</protein>
<keyword evidence="3" id="KW-0560">Oxidoreductase</keyword>
<dbReference type="InterPro" id="IPR058205">
    <property type="entry name" value="D-LDH-like"/>
</dbReference>
<dbReference type="Pfam" id="PF02826">
    <property type="entry name" value="2-Hacid_dh_C"/>
    <property type="match status" value="1"/>
</dbReference>
<evidence type="ECO:0000256" key="1">
    <source>
        <dbReference type="ARBA" id="ARBA00005854"/>
    </source>
</evidence>
<accession>A0A7U4M0X1</accession>
<dbReference type="PANTHER" id="PTHR43026">
    <property type="entry name" value="2-HYDROXYACID DEHYDROGENASE HOMOLOG 1-RELATED"/>
    <property type="match status" value="1"/>
</dbReference>
<dbReference type="GO" id="GO:0051287">
    <property type="term" value="F:NAD binding"/>
    <property type="evidence" value="ECO:0007669"/>
    <property type="project" value="InterPro"/>
</dbReference>
<dbReference type="Proteomes" id="UP000034444">
    <property type="component" value="Chromosome"/>
</dbReference>
<evidence type="ECO:0000259" key="5">
    <source>
        <dbReference type="Pfam" id="PF02826"/>
    </source>
</evidence>
<dbReference type="EMBL" id="CP011308">
    <property type="protein sequence ID" value="AKF24799.1"/>
    <property type="molecule type" value="Genomic_DNA"/>
</dbReference>
<dbReference type="RefSeq" id="WP_046550888.1">
    <property type="nucleotide sequence ID" value="NZ_CP011308.1"/>
</dbReference>
<comment type="similarity">
    <text evidence="1 3">Belongs to the D-isomer specific 2-hydroxyacid dehydrogenase family.</text>
</comment>
<keyword evidence="7" id="KW-1185">Reference proteome</keyword>